<name>A0A6G1HM22_9PEZI</name>
<dbReference type="EMBL" id="ML996704">
    <property type="protein sequence ID" value="KAF2397113.1"/>
    <property type="molecule type" value="Genomic_DNA"/>
</dbReference>
<organism evidence="2 3">
    <name type="scientific">Trichodelitschia bisporula</name>
    <dbReference type="NCBI Taxonomy" id="703511"/>
    <lineage>
        <taxon>Eukaryota</taxon>
        <taxon>Fungi</taxon>
        <taxon>Dikarya</taxon>
        <taxon>Ascomycota</taxon>
        <taxon>Pezizomycotina</taxon>
        <taxon>Dothideomycetes</taxon>
        <taxon>Dothideomycetes incertae sedis</taxon>
        <taxon>Phaeotrichales</taxon>
        <taxon>Phaeotrichaceae</taxon>
        <taxon>Trichodelitschia</taxon>
    </lineage>
</organism>
<proteinExistence type="predicted"/>
<dbReference type="Proteomes" id="UP000799640">
    <property type="component" value="Unassembled WGS sequence"/>
</dbReference>
<dbReference type="OrthoDB" id="1746530at2759"/>
<accession>A0A6G1HM22</accession>
<keyword evidence="3" id="KW-1185">Reference proteome</keyword>
<evidence type="ECO:0000256" key="1">
    <source>
        <dbReference type="SAM" id="MobiDB-lite"/>
    </source>
</evidence>
<evidence type="ECO:0000313" key="2">
    <source>
        <dbReference type="EMBL" id="KAF2397113.1"/>
    </source>
</evidence>
<feature type="region of interest" description="Disordered" evidence="1">
    <location>
        <begin position="233"/>
        <end position="262"/>
    </location>
</feature>
<dbReference type="AlphaFoldDB" id="A0A6G1HM22"/>
<reference evidence="2" key="1">
    <citation type="journal article" date="2020" name="Stud. Mycol.">
        <title>101 Dothideomycetes genomes: a test case for predicting lifestyles and emergence of pathogens.</title>
        <authorList>
            <person name="Haridas S."/>
            <person name="Albert R."/>
            <person name="Binder M."/>
            <person name="Bloem J."/>
            <person name="Labutti K."/>
            <person name="Salamov A."/>
            <person name="Andreopoulos B."/>
            <person name="Baker S."/>
            <person name="Barry K."/>
            <person name="Bills G."/>
            <person name="Bluhm B."/>
            <person name="Cannon C."/>
            <person name="Castanera R."/>
            <person name="Culley D."/>
            <person name="Daum C."/>
            <person name="Ezra D."/>
            <person name="Gonzalez J."/>
            <person name="Henrissat B."/>
            <person name="Kuo A."/>
            <person name="Liang C."/>
            <person name="Lipzen A."/>
            <person name="Lutzoni F."/>
            <person name="Magnuson J."/>
            <person name="Mondo S."/>
            <person name="Nolan M."/>
            <person name="Ohm R."/>
            <person name="Pangilinan J."/>
            <person name="Park H.-J."/>
            <person name="Ramirez L."/>
            <person name="Alfaro M."/>
            <person name="Sun H."/>
            <person name="Tritt A."/>
            <person name="Yoshinaga Y."/>
            <person name="Zwiers L.-H."/>
            <person name="Turgeon B."/>
            <person name="Goodwin S."/>
            <person name="Spatafora J."/>
            <person name="Crous P."/>
            <person name="Grigoriev I."/>
        </authorList>
    </citation>
    <scope>NUCLEOTIDE SEQUENCE</scope>
    <source>
        <strain evidence="2">CBS 262.69</strain>
    </source>
</reference>
<sequence length="262" mass="28183">MLKARTYMTTCGLDPGTQPLSNAEVLAHIQSLDAKYVRHGRTETIPDGRISAPGCQDGLAASPDSGGFTLLVHLLDPKVEGRCGPARNRGLVVLLHAAPQIFFNFFAPSCRGLYTLTSVPTSASVTRPPQWATNSAMLSQYIAVRRVGPRIFARHLTAHDIITPIISLAVVGCIRRVRCASWSTRLRMRIHLATNAGTFCADPAGGVGGISKTSSAFIHRLPVEQRKIVLRPEASSSPPQCAMPWATEPPEDFTPLLPGNLG</sequence>
<protein>
    <submittedName>
        <fullName evidence="2">Uncharacterized protein</fullName>
    </submittedName>
</protein>
<gene>
    <name evidence="2" type="ORF">EJ06DRAFT_161298</name>
</gene>
<evidence type="ECO:0000313" key="3">
    <source>
        <dbReference type="Proteomes" id="UP000799640"/>
    </source>
</evidence>